<name>A0A6A6SC73_9PLEO</name>
<accession>A0A6A6SC73</accession>
<dbReference type="AlphaFoldDB" id="A0A6A6SC73"/>
<sequence>MANSTAPGWAIRRSGTCLSGLETDCGATYAPFRGCCPMEFACPNQYNVACCPSGSNCTSSLLNPSVTPEVKCANTTWDLFDNNGYFCCEQGLKAY</sequence>
<reference evidence="1" key="1">
    <citation type="journal article" date="2020" name="Stud. Mycol.">
        <title>101 Dothideomycetes genomes: a test case for predicting lifestyles and emergence of pathogens.</title>
        <authorList>
            <person name="Haridas S."/>
            <person name="Albert R."/>
            <person name="Binder M."/>
            <person name="Bloem J."/>
            <person name="Labutti K."/>
            <person name="Salamov A."/>
            <person name="Andreopoulos B."/>
            <person name="Baker S."/>
            <person name="Barry K."/>
            <person name="Bills G."/>
            <person name="Bluhm B."/>
            <person name="Cannon C."/>
            <person name="Castanera R."/>
            <person name="Culley D."/>
            <person name="Daum C."/>
            <person name="Ezra D."/>
            <person name="Gonzalez J."/>
            <person name="Henrissat B."/>
            <person name="Kuo A."/>
            <person name="Liang C."/>
            <person name="Lipzen A."/>
            <person name="Lutzoni F."/>
            <person name="Magnuson J."/>
            <person name="Mondo S."/>
            <person name="Nolan M."/>
            <person name="Ohm R."/>
            <person name="Pangilinan J."/>
            <person name="Park H.-J."/>
            <person name="Ramirez L."/>
            <person name="Alfaro M."/>
            <person name="Sun H."/>
            <person name="Tritt A."/>
            <person name="Yoshinaga Y."/>
            <person name="Zwiers L.-H."/>
            <person name="Turgeon B."/>
            <person name="Goodwin S."/>
            <person name="Spatafora J."/>
            <person name="Crous P."/>
            <person name="Grigoriev I."/>
        </authorList>
    </citation>
    <scope>NUCLEOTIDE SEQUENCE</scope>
    <source>
        <strain evidence="1">CBS 473.64</strain>
    </source>
</reference>
<proteinExistence type="predicted"/>
<dbReference type="Proteomes" id="UP000799753">
    <property type="component" value="Unassembled WGS sequence"/>
</dbReference>
<evidence type="ECO:0000313" key="1">
    <source>
        <dbReference type="EMBL" id="KAF2645190.1"/>
    </source>
</evidence>
<evidence type="ECO:0000313" key="2">
    <source>
        <dbReference type="Proteomes" id="UP000799753"/>
    </source>
</evidence>
<protein>
    <submittedName>
        <fullName evidence="1">Uncharacterized protein</fullName>
    </submittedName>
</protein>
<dbReference type="OrthoDB" id="4779287at2759"/>
<feature type="non-terminal residue" evidence="1">
    <location>
        <position position="95"/>
    </location>
</feature>
<gene>
    <name evidence="1" type="ORF">P280DRAFT_363908</name>
</gene>
<keyword evidence="2" id="KW-1185">Reference proteome</keyword>
<dbReference type="EMBL" id="MU006777">
    <property type="protein sequence ID" value="KAF2645190.1"/>
    <property type="molecule type" value="Genomic_DNA"/>
</dbReference>
<organism evidence="1 2">
    <name type="scientific">Massarina eburnea CBS 473.64</name>
    <dbReference type="NCBI Taxonomy" id="1395130"/>
    <lineage>
        <taxon>Eukaryota</taxon>
        <taxon>Fungi</taxon>
        <taxon>Dikarya</taxon>
        <taxon>Ascomycota</taxon>
        <taxon>Pezizomycotina</taxon>
        <taxon>Dothideomycetes</taxon>
        <taxon>Pleosporomycetidae</taxon>
        <taxon>Pleosporales</taxon>
        <taxon>Massarineae</taxon>
        <taxon>Massarinaceae</taxon>
        <taxon>Massarina</taxon>
    </lineage>
</organism>